<organism evidence="1">
    <name type="scientific">Amphimedon queenslandica</name>
    <name type="common">Sponge</name>
    <dbReference type="NCBI Taxonomy" id="400682"/>
    <lineage>
        <taxon>Eukaryota</taxon>
        <taxon>Metazoa</taxon>
        <taxon>Porifera</taxon>
        <taxon>Demospongiae</taxon>
        <taxon>Heteroscleromorpha</taxon>
        <taxon>Haplosclerida</taxon>
        <taxon>Niphatidae</taxon>
        <taxon>Amphimedon</taxon>
    </lineage>
</organism>
<dbReference type="EnsemblMetazoa" id="Aqu2.1.43152_001">
    <property type="protein sequence ID" value="Aqu2.1.43152_001"/>
    <property type="gene ID" value="Aqu2.1.43152"/>
</dbReference>
<reference evidence="1" key="1">
    <citation type="submission" date="2017-05" db="UniProtKB">
        <authorList>
            <consortium name="EnsemblMetazoa"/>
        </authorList>
    </citation>
    <scope>IDENTIFICATION</scope>
</reference>
<proteinExistence type="predicted"/>
<dbReference type="AlphaFoldDB" id="A0A1X7VSU1"/>
<accession>A0A1X7VSU1</accession>
<sequence length="329" mass="37666">MALLLKGDAVGGKELMLDHLNSVIGFPRKGTLFDCYGSEYANCLTAFSNVWKVHLALRCCLPDCPKSDTDRFPCGFNLNDKFAYSDQVDNQFPVAQFFFAGYCGADFKTMPRKQSCFEPLQNEHLNHKGGFAYYVIETTSTPHHSQGDKNKVILSVGTINLFCKDMEELLKPVPLSEKYALYFLTLFCYEQEQKETFDEVDNEASNDSIKALCKKIARSFGKSISSLKDWIINITLSLAQDVDEEALNELFPQVYSDFQTFDEILTNFESNPLFETLEVYTGLIPNCKSREDHELVNHTEDCCENITEFRKIELMKKYTQKTHGKPYLY</sequence>
<dbReference type="InParanoid" id="A0A1X7VSU1"/>
<name>A0A1X7VSU1_AMPQE</name>
<protein>
    <submittedName>
        <fullName evidence="1">Uncharacterized protein</fullName>
    </submittedName>
</protein>
<evidence type="ECO:0000313" key="1">
    <source>
        <dbReference type="EnsemblMetazoa" id="Aqu2.1.43152_001"/>
    </source>
</evidence>